<feature type="transmembrane region" description="Helical" evidence="6">
    <location>
        <begin position="147"/>
        <end position="168"/>
    </location>
</feature>
<dbReference type="GO" id="GO:0005886">
    <property type="term" value="C:plasma membrane"/>
    <property type="evidence" value="ECO:0007669"/>
    <property type="project" value="UniProtKB-SubCell"/>
</dbReference>
<accession>A0A917BMN1</accession>
<dbReference type="PANTHER" id="PTHR40064">
    <property type="entry name" value="MEMBRANE PROTEIN-RELATED"/>
    <property type="match status" value="1"/>
</dbReference>
<gene>
    <name evidence="7" type="ORF">GCM10011519_24670</name>
</gene>
<feature type="transmembrane region" description="Helical" evidence="6">
    <location>
        <begin position="74"/>
        <end position="92"/>
    </location>
</feature>
<evidence type="ECO:0000256" key="6">
    <source>
        <dbReference type="SAM" id="Phobius"/>
    </source>
</evidence>
<reference evidence="7" key="1">
    <citation type="journal article" date="2014" name="Int. J. Syst. Evol. Microbiol.">
        <title>Complete genome sequence of Corynebacterium casei LMG S-19264T (=DSM 44701T), isolated from a smear-ripened cheese.</title>
        <authorList>
            <consortium name="US DOE Joint Genome Institute (JGI-PGF)"/>
            <person name="Walter F."/>
            <person name="Albersmeier A."/>
            <person name="Kalinowski J."/>
            <person name="Ruckert C."/>
        </authorList>
    </citation>
    <scope>NUCLEOTIDE SEQUENCE</scope>
    <source>
        <strain evidence="7">CGMCC 1.16067</strain>
    </source>
</reference>
<dbReference type="Proteomes" id="UP000649179">
    <property type="component" value="Unassembled WGS sequence"/>
</dbReference>
<evidence type="ECO:0000256" key="4">
    <source>
        <dbReference type="ARBA" id="ARBA00022989"/>
    </source>
</evidence>
<keyword evidence="5 6" id="KW-0472">Membrane</keyword>
<comment type="caution">
    <text evidence="7">The sequence shown here is derived from an EMBL/GenBank/DDBJ whole genome shotgun (WGS) entry which is preliminary data.</text>
</comment>
<dbReference type="InterPro" id="IPR010343">
    <property type="entry name" value="ArAE_1"/>
</dbReference>
<keyword evidence="4 6" id="KW-1133">Transmembrane helix</keyword>
<dbReference type="AlphaFoldDB" id="A0A917BMN1"/>
<proteinExistence type="predicted"/>
<organism evidence="7 8">
    <name type="scientific">Marmoricola endophyticus</name>
    <dbReference type="NCBI Taxonomy" id="2040280"/>
    <lineage>
        <taxon>Bacteria</taxon>
        <taxon>Bacillati</taxon>
        <taxon>Actinomycetota</taxon>
        <taxon>Actinomycetes</taxon>
        <taxon>Propionibacteriales</taxon>
        <taxon>Nocardioidaceae</taxon>
        <taxon>Marmoricola</taxon>
    </lineage>
</organism>
<feature type="transmembrane region" description="Helical" evidence="6">
    <location>
        <begin position="98"/>
        <end position="116"/>
    </location>
</feature>
<dbReference type="Pfam" id="PF06081">
    <property type="entry name" value="ArAE_1"/>
    <property type="match status" value="1"/>
</dbReference>
<evidence type="ECO:0000256" key="5">
    <source>
        <dbReference type="ARBA" id="ARBA00023136"/>
    </source>
</evidence>
<reference evidence="7" key="2">
    <citation type="submission" date="2020-09" db="EMBL/GenBank/DDBJ databases">
        <authorList>
            <person name="Sun Q."/>
            <person name="Zhou Y."/>
        </authorList>
    </citation>
    <scope>NUCLEOTIDE SEQUENCE</scope>
    <source>
        <strain evidence="7">CGMCC 1.16067</strain>
    </source>
</reference>
<keyword evidence="8" id="KW-1185">Reference proteome</keyword>
<name>A0A917BMN1_9ACTN</name>
<sequence length="359" mass="39226">MTTVAIRAWDAARRTAATPAVQTDATQVVKAVVAAVAAWLLADRVLDLGQAFLAPWTALLTVHATVYRSLARGAQSVAATVLGIAVAYGAVLALGPSVWALGAALLVGLGLARLGVLRDEGVTVATTALFVLTAGDQDRQVMLTDRLLDVLLGVGVGVMVNLVVLPPINDRSAQQLVDQINAEMGELMQQMAREMRDSWTEERSQAWIDSTRDMDTRIDTGWQLVRHARESSWWNPRRLVSSTVGDQTTYEQVLRRLEDGVAQLRAIARTVDTATRTAQEWDPDFRGPWLDLLADTGRRVADPDAEVGHLDDRLRDLAARLSHERLPGLFWPVYGALISDLQNIVETVDDVASRRPVDT</sequence>
<evidence type="ECO:0000256" key="2">
    <source>
        <dbReference type="ARBA" id="ARBA00022475"/>
    </source>
</evidence>
<comment type="subcellular location">
    <subcellularLocation>
        <location evidence="1">Cell membrane</location>
        <topology evidence="1">Multi-pass membrane protein</topology>
    </subcellularLocation>
</comment>
<protein>
    <submittedName>
        <fullName evidence="7">FUSC family protein</fullName>
    </submittedName>
</protein>
<keyword evidence="2" id="KW-1003">Cell membrane</keyword>
<dbReference type="EMBL" id="BMKQ01000001">
    <property type="protein sequence ID" value="GGF49774.1"/>
    <property type="molecule type" value="Genomic_DNA"/>
</dbReference>
<keyword evidence="3 6" id="KW-0812">Transmembrane</keyword>
<evidence type="ECO:0000256" key="3">
    <source>
        <dbReference type="ARBA" id="ARBA00022692"/>
    </source>
</evidence>
<dbReference type="InterPro" id="IPR052984">
    <property type="entry name" value="UPF0421"/>
</dbReference>
<evidence type="ECO:0000313" key="7">
    <source>
        <dbReference type="EMBL" id="GGF49774.1"/>
    </source>
</evidence>
<dbReference type="PANTHER" id="PTHR40064:SF1">
    <property type="entry name" value="MEMBRANE PROTEIN"/>
    <property type="match status" value="1"/>
</dbReference>
<evidence type="ECO:0000256" key="1">
    <source>
        <dbReference type="ARBA" id="ARBA00004651"/>
    </source>
</evidence>
<dbReference type="RefSeq" id="WP_188780039.1">
    <property type="nucleotide sequence ID" value="NZ_BMKQ01000001.1"/>
</dbReference>
<evidence type="ECO:0000313" key="8">
    <source>
        <dbReference type="Proteomes" id="UP000649179"/>
    </source>
</evidence>